<evidence type="ECO:0000313" key="3">
    <source>
        <dbReference type="Proteomes" id="UP001165121"/>
    </source>
</evidence>
<name>A0A9W7D4G7_9STRA</name>
<gene>
    <name evidence="2" type="ORF">Pfra01_002048800</name>
</gene>
<sequence length="167" mass="19191">MPRIRTHPAWDELRVGDGTYPDASCNHRSAELFKCQPSRNLIMQLTQCPGFDEAEQVKWIRFREPLARHKRKRQKRKKRSKTQSPGATQDSIMTEASQAQSHPTMPFAGDVTNEDNSRFQSDIARSFYATDFPFGLSKFLACGNLSPLCNQKWRDIYQPEKPWLGGS</sequence>
<protein>
    <submittedName>
        <fullName evidence="2">Unnamed protein product</fullName>
    </submittedName>
</protein>
<dbReference type="Proteomes" id="UP001165121">
    <property type="component" value="Unassembled WGS sequence"/>
</dbReference>
<dbReference type="EMBL" id="BSXT01002799">
    <property type="protein sequence ID" value="GMF50993.1"/>
    <property type="molecule type" value="Genomic_DNA"/>
</dbReference>
<accession>A0A9W7D4G7</accession>
<feature type="compositionally biased region" description="Basic residues" evidence="1">
    <location>
        <begin position="68"/>
        <end position="81"/>
    </location>
</feature>
<organism evidence="2 3">
    <name type="scientific">Phytophthora fragariaefolia</name>
    <dbReference type="NCBI Taxonomy" id="1490495"/>
    <lineage>
        <taxon>Eukaryota</taxon>
        <taxon>Sar</taxon>
        <taxon>Stramenopiles</taxon>
        <taxon>Oomycota</taxon>
        <taxon>Peronosporomycetes</taxon>
        <taxon>Peronosporales</taxon>
        <taxon>Peronosporaceae</taxon>
        <taxon>Phytophthora</taxon>
    </lineage>
</organism>
<proteinExistence type="predicted"/>
<comment type="caution">
    <text evidence="2">The sequence shown here is derived from an EMBL/GenBank/DDBJ whole genome shotgun (WGS) entry which is preliminary data.</text>
</comment>
<reference evidence="2" key="1">
    <citation type="submission" date="2023-04" db="EMBL/GenBank/DDBJ databases">
        <title>Phytophthora fragariaefolia NBRC 109709.</title>
        <authorList>
            <person name="Ichikawa N."/>
            <person name="Sato H."/>
            <person name="Tonouchi N."/>
        </authorList>
    </citation>
    <scope>NUCLEOTIDE SEQUENCE</scope>
    <source>
        <strain evidence="2">NBRC 109709</strain>
    </source>
</reference>
<feature type="compositionally biased region" description="Polar residues" evidence="1">
    <location>
        <begin position="82"/>
        <end position="103"/>
    </location>
</feature>
<keyword evidence="3" id="KW-1185">Reference proteome</keyword>
<evidence type="ECO:0000313" key="2">
    <source>
        <dbReference type="EMBL" id="GMF50993.1"/>
    </source>
</evidence>
<dbReference type="AlphaFoldDB" id="A0A9W7D4G7"/>
<evidence type="ECO:0000256" key="1">
    <source>
        <dbReference type="SAM" id="MobiDB-lite"/>
    </source>
</evidence>
<feature type="region of interest" description="Disordered" evidence="1">
    <location>
        <begin position="66"/>
        <end position="105"/>
    </location>
</feature>